<proteinExistence type="predicted"/>
<evidence type="ECO:0000259" key="1">
    <source>
        <dbReference type="PROSITE" id="PS51819"/>
    </source>
</evidence>
<dbReference type="Proteomes" id="UP000199203">
    <property type="component" value="Unassembled WGS sequence"/>
</dbReference>
<dbReference type="OrthoDB" id="8018325at2"/>
<gene>
    <name evidence="2" type="ORF">SAMN05421825_2154</name>
</gene>
<evidence type="ECO:0000313" key="3">
    <source>
        <dbReference type="Proteomes" id="UP000199203"/>
    </source>
</evidence>
<reference evidence="3" key="1">
    <citation type="submission" date="2016-10" db="EMBL/GenBank/DDBJ databases">
        <authorList>
            <person name="Varghese N."/>
            <person name="Submissions S."/>
        </authorList>
    </citation>
    <scope>NUCLEOTIDE SEQUENCE [LARGE SCALE GENOMIC DNA]</scope>
    <source>
        <strain evidence="3">DSM 19684</strain>
    </source>
</reference>
<protein>
    <recommendedName>
        <fullName evidence="1">VOC domain-containing protein</fullName>
    </recommendedName>
</protein>
<dbReference type="RefSeq" id="WP_089873436.1">
    <property type="nucleotide sequence ID" value="NZ_FNBH01000002.1"/>
</dbReference>
<dbReference type="InterPro" id="IPR058997">
    <property type="entry name" value="YycE-like_C"/>
</dbReference>
<accession>A0A1G7P0D4</accession>
<evidence type="ECO:0000313" key="2">
    <source>
        <dbReference type="EMBL" id="SDF79713.1"/>
    </source>
</evidence>
<dbReference type="Pfam" id="PF22659">
    <property type="entry name" value="YycE-like_C"/>
    <property type="match status" value="1"/>
</dbReference>
<dbReference type="STRING" id="454006.SAMN05421825_2154"/>
<dbReference type="InterPro" id="IPR058998">
    <property type="entry name" value="YycE-like_N"/>
</dbReference>
<organism evidence="2 3">
    <name type="scientific">Epilithonimonas hungarica</name>
    <dbReference type="NCBI Taxonomy" id="454006"/>
    <lineage>
        <taxon>Bacteria</taxon>
        <taxon>Pseudomonadati</taxon>
        <taxon>Bacteroidota</taxon>
        <taxon>Flavobacteriia</taxon>
        <taxon>Flavobacteriales</taxon>
        <taxon>Weeksellaceae</taxon>
        <taxon>Chryseobacterium group</taxon>
        <taxon>Epilithonimonas</taxon>
    </lineage>
</organism>
<keyword evidence="3" id="KW-1185">Reference proteome</keyword>
<dbReference type="CDD" id="cd06587">
    <property type="entry name" value="VOC"/>
    <property type="match status" value="1"/>
</dbReference>
<dbReference type="InterPro" id="IPR029068">
    <property type="entry name" value="Glyas_Bleomycin-R_OHBP_Dase"/>
</dbReference>
<dbReference type="Pfam" id="PF22658">
    <property type="entry name" value="YycE-like_N"/>
    <property type="match status" value="1"/>
</dbReference>
<dbReference type="SUPFAM" id="SSF54593">
    <property type="entry name" value="Glyoxalase/Bleomycin resistance protein/Dihydroxybiphenyl dioxygenase"/>
    <property type="match status" value="1"/>
</dbReference>
<dbReference type="PROSITE" id="PS51819">
    <property type="entry name" value="VOC"/>
    <property type="match status" value="1"/>
</dbReference>
<dbReference type="Gene3D" id="3.10.180.10">
    <property type="entry name" value="2,3-Dihydroxybiphenyl 1,2-Dioxygenase, domain 1"/>
    <property type="match status" value="1"/>
</dbReference>
<name>A0A1G7P0D4_9FLAO</name>
<dbReference type="InterPro" id="IPR037523">
    <property type="entry name" value="VOC_core"/>
</dbReference>
<dbReference type="EMBL" id="FNBH01000002">
    <property type="protein sequence ID" value="SDF79713.1"/>
    <property type="molecule type" value="Genomic_DNA"/>
</dbReference>
<sequence length="126" mass="15034">MIFRYARHTQNLEKLIGFYTKVLDFKVLGDFKEHNGYAGVFLGKENENWHLEFTQDGNLPKSKFDDDDILVFYPETLEEFQKIVANLEYYKVPILEPKNPYWKENGICFEDCDHYKIIVSDLRITK</sequence>
<feature type="domain" description="VOC" evidence="1">
    <location>
        <begin position="1"/>
        <end position="122"/>
    </location>
</feature>
<dbReference type="AlphaFoldDB" id="A0A1G7P0D4"/>